<dbReference type="Pfam" id="PF03466">
    <property type="entry name" value="LysR_substrate"/>
    <property type="match status" value="1"/>
</dbReference>
<dbReference type="InterPro" id="IPR005119">
    <property type="entry name" value="LysR_subst-bd"/>
</dbReference>
<proteinExistence type="inferred from homology"/>
<evidence type="ECO:0000256" key="4">
    <source>
        <dbReference type="ARBA" id="ARBA00023163"/>
    </source>
</evidence>
<sequence>MVQSNFPDLKLLQIFVTVVKNQGFANSQHELNLSTSAISTYMSQLESNVGMKLCSRGRGGFALTTKGELFYQEALRILQELDKFSIYTAQIKGELNGTIKIGIIDSIITENNFSIDQVIGLFSQENPHVYIRLQVQSPYELQMGILENRFDVAIGSFFTKVSGIIYQPIYQEQHWLFCSDKHAFFSQRHLTEGQVTQEKMVRRGYWSHHELAKHGFKNSSATVESMEAQLILILTGQYIGYLPEHYAQHWVDQGRLKVLLPSIFGYRAPFSVISRRGRTKELFIQKFRDVVAHTSKIKTSLARSI</sequence>
<keyword evidence="7" id="KW-1185">Reference proteome</keyword>
<dbReference type="Proteomes" id="UP000185895">
    <property type="component" value="Unassembled WGS sequence"/>
</dbReference>
<dbReference type="Pfam" id="PF00126">
    <property type="entry name" value="HTH_1"/>
    <property type="match status" value="1"/>
</dbReference>
<dbReference type="InterPro" id="IPR036390">
    <property type="entry name" value="WH_DNA-bd_sf"/>
</dbReference>
<evidence type="ECO:0000256" key="2">
    <source>
        <dbReference type="ARBA" id="ARBA00023015"/>
    </source>
</evidence>
<dbReference type="PROSITE" id="PS50931">
    <property type="entry name" value="HTH_LYSR"/>
    <property type="match status" value="1"/>
</dbReference>
<dbReference type="PANTHER" id="PTHR30126:SF98">
    <property type="entry name" value="HTH-TYPE TRANSCRIPTIONAL ACTIVATOR BAUR"/>
    <property type="match status" value="1"/>
</dbReference>
<dbReference type="GO" id="GO:0000976">
    <property type="term" value="F:transcription cis-regulatory region binding"/>
    <property type="evidence" value="ECO:0007669"/>
    <property type="project" value="TreeGrafter"/>
</dbReference>
<name>A0A1E7RCM9_9GAMM</name>
<gene>
    <name evidence="6" type="ORF">BJI46_11460</name>
</gene>
<dbReference type="Gene3D" id="3.40.190.10">
    <property type="entry name" value="Periplasmic binding protein-like II"/>
    <property type="match status" value="2"/>
</dbReference>
<dbReference type="OrthoDB" id="8587655at2"/>
<dbReference type="STRING" id="1262585.BJI46_11460"/>
<dbReference type="CDD" id="cd05466">
    <property type="entry name" value="PBP2_LTTR_substrate"/>
    <property type="match status" value="1"/>
</dbReference>
<feature type="domain" description="HTH lysR-type" evidence="5">
    <location>
        <begin position="7"/>
        <end position="64"/>
    </location>
</feature>
<organism evidence="6 7">
    <name type="scientific">Acinetobacter qingfengensis</name>
    <dbReference type="NCBI Taxonomy" id="1262585"/>
    <lineage>
        <taxon>Bacteria</taxon>
        <taxon>Pseudomonadati</taxon>
        <taxon>Pseudomonadota</taxon>
        <taxon>Gammaproteobacteria</taxon>
        <taxon>Moraxellales</taxon>
        <taxon>Moraxellaceae</taxon>
        <taxon>Acinetobacter</taxon>
    </lineage>
</organism>
<comment type="similarity">
    <text evidence="1">Belongs to the LysR transcriptional regulatory family.</text>
</comment>
<keyword evidence="2" id="KW-0805">Transcription regulation</keyword>
<evidence type="ECO:0000256" key="1">
    <source>
        <dbReference type="ARBA" id="ARBA00009437"/>
    </source>
</evidence>
<evidence type="ECO:0000259" key="5">
    <source>
        <dbReference type="PROSITE" id="PS50931"/>
    </source>
</evidence>
<dbReference type="PANTHER" id="PTHR30126">
    <property type="entry name" value="HTH-TYPE TRANSCRIPTIONAL REGULATOR"/>
    <property type="match status" value="1"/>
</dbReference>
<accession>A0A1E7RCM9</accession>
<dbReference type="SUPFAM" id="SSF53850">
    <property type="entry name" value="Periplasmic binding protein-like II"/>
    <property type="match status" value="1"/>
</dbReference>
<reference evidence="6 7" key="1">
    <citation type="submission" date="2016-09" db="EMBL/GenBank/DDBJ databases">
        <authorList>
            <person name="Capua I."/>
            <person name="De Benedictis P."/>
            <person name="Joannis T."/>
            <person name="Lombin L.H."/>
            <person name="Cattoli G."/>
        </authorList>
    </citation>
    <scope>NUCLEOTIDE SEQUENCE [LARGE SCALE GENOMIC DNA]</scope>
    <source>
        <strain evidence="6 7">ANC 4671</strain>
    </source>
</reference>
<keyword evidence="3" id="KW-0238">DNA-binding</keyword>
<keyword evidence="4" id="KW-0804">Transcription</keyword>
<dbReference type="RefSeq" id="WP_070069589.1">
    <property type="nucleotide sequence ID" value="NZ_MKKK01000016.1"/>
</dbReference>
<comment type="caution">
    <text evidence="6">The sequence shown here is derived from an EMBL/GenBank/DDBJ whole genome shotgun (WGS) entry which is preliminary data.</text>
</comment>
<dbReference type="Gene3D" id="1.10.10.10">
    <property type="entry name" value="Winged helix-like DNA-binding domain superfamily/Winged helix DNA-binding domain"/>
    <property type="match status" value="1"/>
</dbReference>
<dbReference type="InterPro" id="IPR000847">
    <property type="entry name" value="LysR_HTH_N"/>
</dbReference>
<dbReference type="GO" id="GO:0003700">
    <property type="term" value="F:DNA-binding transcription factor activity"/>
    <property type="evidence" value="ECO:0007669"/>
    <property type="project" value="InterPro"/>
</dbReference>
<protein>
    <submittedName>
        <fullName evidence="6">LysR family transcriptional regulator</fullName>
    </submittedName>
</protein>
<dbReference type="AlphaFoldDB" id="A0A1E7RCM9"/>
<evidence type="ECO:0000256" key="3">
    <source>
        <dbReference type="ARBA" id="ARBA00023125"/>
    </source>
</evidence>
<dbReference type="EMBL" id="MKKK01000016">
    <property type="protein sequence ID" value="OEY96977.1"/>
    <property type="molecule type" value="Genomic_DNA"/>
</dbReference>
<evidence type="ECO:0000313" key="7">
    <source>
        <dbReference type="Proteomes" id="UP000185895"/>
    </source>
</evidence>
<dbReference type="InterPro" id="IPR036388">
    <property type="entry name" value="WH-like_DNA-bd_sf"/>
</dbReference>
<dbReference type="SUPFAM" id="SSF46785">
    <property type="entry name" value="Winged helix' DNA-binding domain"/>
    <property type="match status" value="1"/>
</dbReference>
<evidence type="ECO:0000313" key="6">
    <source>
        <dbReference type="EMBL" id="OEY96977.1"/>
    </source>
</evidence>